<name>A0A3M8SPN2_9ACTN</name>
<keyword evidence="3" id="KW-1185">Reference proteome</keyword>
<dbReference type="AlphaFoldDB" id="A0A3M8SPN2"/>
<organism evidence="2 3">
    <name type="scientific">Streptomyces botrytidirepellens</name>
    <dbReference type="NCBI Taxonomy" id="2486417"/>
    <lineage>
        <taxon>Bacteria</taxon>
        <taxon>Bacillati</taxon>
        <taxon>Actinomycetota</taxon>
        <taxon>Actinomycetes</taxon>
        <taxon>Kitasatosporales</taxon>
        <taxon>Streptomycetaceae</taxon>
        <taxon>Streptomyces</taxon>
    </lineage>
</organism>
<dbReference type="EMBL" id="RIBZ01000869">
    <property type="protein sequence ID" value="RNF81154.1"/>
    <property type="molecule type" value="Genomic_DNA"/>
</dbReference>
<feature type="region of interest" description="Disordered" evidence="1">
    <location>
        <begin position="99"/>
        <end position="158"/>
    </location>
</feature>
<reference evidence="2 3" key="1">
    <citation type="submission" date="2018-11" db="EMBL/GenBank/DDBJ databases">
        <title>The Potential of Streptomyces as Biocontrol Agents against the Tomato grey mould, Botrytis cinerea (Gray mold) Frontiers in Microbiology.</title>
        <authorList>
            <person name="Li D."/>
        </authorList>
    </citation>
    <scope>NUCLEOTIDE SEQUENCE [LARGE SCALE GENOMIC DNA]</scope>
    <source>
        <strain evidence="2 3">NEAU-LD23</strain>
    </source>
</reference>
<proteinExistence type="predicted"/>
<sequence length="158" mass="18164">MLYLVYTFEATEYARRRLPEFWEWMRDRNEWFYAGLGMVQGTGWRIETSSSLLLIHHEVAFADDSGLAEYRAALAARGRDPAWEQRRLEQDRWYRIVRRGTHTSPPVPLDLPAAASRNGSRRDGRGRYLTGPRPRRALMNVDENPVDAARSQGEAAAG</sequence>
<evidence type="ECO:0000313" key="3">
    <source>
        <dbReference type="Proteomes" id="UP000275401"/>
    </source>
</evidence>
<accession>A0A3M8SPN2</accession>
<dbReference type="Proteomes" id="UP000275401">
    <property type="component" value="Unassembled WGS sequence"/>
</dbReference>
<comment type="caution">
    <text evidence="2">The sequence shown here is derived from an EMBL/GenBank/DDBJ whole genome shotgun (WGS) entry which is preliminary data.</text>
</comment>
<evidence type="ECO:0008006" key="4">
    <source>
        <dbReference type="Google" id="ProtNLM"/>
    </source>
</evidence>
<gene>
    <name evidence="2" type="ORF">EEJ42_47075</name>
</gene>
<protein>
    <recommendedName>
        <fullName evidence="4">NIPSNAP domain-containing protein</fullName>
    </recommendedName>
</protein>
<evidence type="ECO:0000256" key="1">
    <source>
        <dbReference type="SAM" id="MobiDB-lite"/>
    </source>
</evidence>
<evidence type="ECO:0000313" key="2">
    <source>
        <dbReference type="EMBL" id="RNF81154.1"/>
    </source>
</evidence>